<evidence type="ECO:0000259" key="7">
    <source>
        <dbReference type="PROSITE" id="PS51787"/>
    </source>
</evidence>
<evidence type="ECO:0000256" key="3">
    <source>
        <dbReference type="ARBA" id="ARBA00022833"/>
    </source>
</evidence>
<feature type="region of interest" description="Disordered" evidence="5">
    <location>
        <begin position="442"/>
        <end position="463"/>
    </location>
</feature>
<dbReference type="GO" id="GO:0061630">
    <property type="term" value="F:ubiquitin protein ligase activity"/>
    <property type="evidence" value="ECO:0007669"/>
    <property type="project" value="TreeGrafter"/>
</dbReference>
<gene>
    <name evidence="8" type="ORF">PENSOL_c013G11720</name>
</gene>
<dbReference type="SUPFAM" id="SSF88697">
    <property type="entry name" value="PUA domain-like"/>
    <property type="match status" value="1"/>
</dbReference>
<evidence type="ECO:0008006" key="10">
    <source>
        <dbReference type="Google" id="ProtNLM"/>
    </source>
</evidence>
<dbReference type="InterPro" id="IPR003111">
    <property type="entry name" value="Lon_prtase_N"/>
</dbReference>
<reference evidence="9" key="1">
    <citation type="journal article" date="2017" name="Nat. Microbiol.">
        <title>Global analysis of biosynthetic gene clusters reveals vast potential of secondary metabolite production in Penicillium species.</title>
        <authorList>
            <person name="Nielsen J.C."/>
            <person name="Grijseels S."/>
            <person name="Prigent S."/>
            <person name="Ji B."/>
            <person name="Dainat J."/>
            <person name="Nielsen K.F."/>
            <person name="Frisvad J.C."/>
            <person name="Workman M."/>
            <person name="Nielsen J."/>
        </authorList>
    </citation>
    <scope>NUCLEOTIDE SEQUENCE [LARGE SCALE GENOMIC DNA]</scope>
    <source>
        <strain evidence="9">IBT 29525</strain>
    </source>
</reference>
<dbReference type="GO" id="GO:0008270">
    <property type="term" value="F:zinc ion binding"/>
    <property type="evidence" value="ECO:0007669"/>
    <property type="project" value="UniProtKB-KW"/>
</dbReference>
<evidence type="ECO:0000313" key="9">
    <source>
        <dbReference type="Proteomes" id="UP000191612"/>
    </source>
</evidence>
<dbReference type="Gene3D" id="2.30.130.40">
    <property type="entry name" value="LON domain-like"/>
    <property type="match status" value="1"/>
</dbReference>
<dbReference type="SUPFAM" id="SSF57850">
    <property type="entry name" value="RING/U-box"/>
    <property type="match status" value="2"/>
</dbReference>
<keyword evidence="1" id="KW-0479">Metal-binding</keyword>
<feature type="compositionally biased region" description="Low complexity" evidence="5">
    <location>
        <begin position="26"/>
        <end position="36"/>
    </location>
</feature>
<evidence type="ECO:0000256" key="2">
    <source>
        <dbReference type="ARBA" id="ARBA00022771"/>
    </source>
</evidence>
<evidence type="ECO:0000256" key="5">
    <source>
        <dbReference type="SAM" id="MobiDB-lite"/>
    </source>
</evidence>
<dbReference type="CDD" id="cd16514">
    <property type="entry name" value="RING-HC_LONFs_rpt2"/>
    <property type="match status" value="1"/>
</dbReference>
<feature type="region of interest" description="Disordered" evidence="5">
    <location>
        <begin position="1"/>
        <end position="46"/>
    </location>
</feature>
<evidence type="ECO:0000256" key="4">
    <source>
        <dbReference type="PROSITE-ProRule" id="PRU00175"/>
    </source>
</evidence>
<proteinExistence type="predicted"/>
<organism evidence="8 9">
    <name type="scientific">Penicillium solitum</name>
    <dbReference type="NCBI Taxonomy" id="60172"/>
    <lineage>
        <taxon>Eukaryota</taxon>
        <taxon>Fungi</taxon>
        <taxon>Dikarya</taxon>
        <taxon>Ascomycota</taxon>
        <taxon>Pezizomycotina</taxon>
        <taxon>Eurotiomycetes</taxon>
        <taxon>Eurotiomycetidae</taxon>
        <taxon>Eurotiales</taxon>
        <taxon>Aspergillaceae</taxon>
        <taxon>Penicillium</taxon>
    </lineage>
</organism>
<dbReference type="InterPro" id="IPR017907">
    <property type="entry name" value="Znf_RING_CS"/>
</dbReference>
<dbReference type="PANTHER" id="PTHR23327:SF42">
    <property type="entry name" value="LON PEPTIDASE N-TERMINAL DOMAIN AND RING FINGER PROTEIN C14F5.10C"/>
    <property type="match status" value="1"/>
</dbReference>
<feature type="compositionally biased region" description="Polar residues" evidence="5">
    <location>
        <begin position="1"/>
        <end position="14"/>
    </location>
</feature>
<dbReference type="PROSITE" id="PS00518">
    <property type="entry name" value="ZF_RING_1"/>
    <property type="match status" value="1"/>
</dbReference>
<evidence type="ECO:0000259" key="6">
    <source>
        <dbReference type="PROSITE" id="PS50089"/>
    </source>
</evidence>
<evidence type="ECO:0000256" key="1">
    <source>
        <dbReference type="ARBA" id="ARBA00022723"/>
    </source>
</evidence>
<dbReference type="STRING" id="60172.A0A1V6R799"/>
<keyword evidence="9" id="KW-1185">Reference proteome</keyword>
<dbReference type="InterPro" id="IPR046336">
    <property type="entry name" value="Lon_prtase_N_sf"/>
</dbReference>
<dbReference type="Proteomes" id="UP000191612">
    <property type="component" value="Unassembled WGS sequence"/>
</dbReference>
<dbReference type="PROSITE" id="PS50089">
    <property type="entry name" value="ZF_RING_2"/>
    <property type="match status" value="1"/>
</dbReference>
<dbReference type="SMART" id="SM00184">
    <property type="entry name" value="RING"/>
    <property type="match status" value="2"/>
</dbReference>
<dbReference type="PROSITE" id="PS51787">
    <property type="entry name" value="LON_N"/>
    <property type="match status" value="1"/>
</dbReference>
<dbReference type="Pfam" id="PF13923">
    <property type="entry name" value="zf-C3HC4_2"/>
    <property type="match status" value="1"/>
</dbReference>
<sequence>MEDAAQSMSPTNLTDADPIPTVTVMESPGVSTSDVSSSEEHTPSDTADLPHLVIQLIQCQHCSRPLRTPLRLPCGNSVCRECLPAFRPRTGITYPATEGRDQEFTCFWKGNKTCVGVHCVGDCGADVLLGKLAGIFGEILGSEVNNVPRDWSEDDGPLLRWEADGQNRNVIGQLQRHGWLQGVYNMALEGRFPSDAREVIYGDSPIPDGSREVHDLIHFQTLRDSLRAELDCQVCYALVLDPMTTPCGHTFCRKCVARVLDHTDLCPICRRKIGMTSDLQSEPINQTVARLIDYFFPDQISVRRETSAQDETGPDYEKNLPLFVCTLSFPTMPTFLHVFEPRYRLMIRRVLANGNGKFGMVMYNRQGRVLPGQLGDVPFVQYGTLLMIERYELLPDGRSLVVATGVSRFKIVDSGMLDGYYVAKTERIDDIPLAEEERLESVETSTESVNALPEANESNPPLDSMSTQQLLLSAREFISNQRRSGAPWLHPRVMLAYGPIPIDAARFPWWFASILPISEEEKYPILASTSVHSLLTLLCLMTIRPSSHLLHHPSIIEALVRTIRLDITECIHVIDTIFVLGLGLN</sequence>
<keyword evidence="3" id="KW-0862">Zinc</keyword>
<accession>A0A1V6R799</accession>
<feature type="domain" description="Lon N-terminal" evidence="7">
    <location>
        <begin position="317"/>
        <end position="546"/>
    </location>
</feature>
<comment type="caution">
    <text evidence="8">The sequence shown here is derived from an EMBL/GenBank/DDBJ whole genome shotgun (WGS) entry which is preliminary data.</text>
</comment>
<dbReference type="EMBL" id="MDYO01000013">
    <property type="protein sequence ID" value="OQD97056.1"/>
    <property type="molecule type" value="Genomic_DNA"/>
</dbReference>
<keyword evidence="2 4" id="KW-0863">Zinc-finger</keyword>
<protein>
    <recommendedName>
        <fullName evidence="10">RING-type domain-containing protein</fullName>
    </recommendedName>
</protein>
<feature type="domain" description="RING-type" evidence="6">
    <location>
        <begin position="232"/>
        <end position="270"/>
    </location>
</feature>
<dbReference type="PANTHER" id="PTHR23327">
    <property type="entry name" value="RING FINGER PROTEIN 127"/>
    <property type="match status" value="1"/>
</dbReference>
<dbReference type="InterPro" id="IPR013083">
    <property type="entry name" value="Znf_RING/FYVE/PHD"/>
</dbReference>
<dbReference type="AlphaFoldDB" id="A0A1V6R799"/>
<dbReference type="InterPro" id="IPR001841">
    <property type="entry name" value="Znf_RING"/>
</dbReference>
<evidence type="ECO:0000313" key="8">
    <source>
        <dbReference type="EMBL" id="OQD97056.1"/>
    </source>
</evidence>
<name>A0A1V6R799_9EURO</name>
<dbReference type="Pfam" id="PF02190">
    <property type="entry name" value="LON_substr_bdg"/>
    <property type="match status" value="1"/>
</dbReference>
<dbReference type="InterPro" id="IPR015947">
    <property type="entry name" value="PUA-like_sf"/>
</dbReference>
<dbReference type="SMART" id="SM00464">
    <property type="entry name" value="LON"/>
    <property type="match status" value="1"/>
</dbReference>
<dbReference type="Gene3D" id="3.30.40.10">
    <property type="entry name" value="Zinc/RING finger domain, C3HC4 (zinc finger)"/>
    <property type="match status" value="2"/>
</dbReference>